<evidence type="ECO:0000313" key="1">
    <source>
        <dbReference type="EMBL" id="MBA2114569.1"/>
    </source>
</evidence>
<dbReference type="Proteomes" id="UP000551616">
    <property type="component" value="Unassembled WGS sequence"/>
</dbReference>
<dbReference type="AlphaFoldDB" id="A0A7V8V444"/>
<name>A0A7V8V444_9BACT</name>
<dbReference type="InterPro" id="IPR011446">
    <property type="entry name" value="BBP7"/>
</dbReference>
<sequence>MNANGHTVVATCGMVAVRSRKPECGTESNNSALFGSFEVRHLDGSEAKSWSILVMKTFLSVPGALAGLLSASALFAQSPGDIYPSSAYRPGATYYAEPSAPAKLWSQPTSNVSYKPEASLEPIQGDKAYMDALEGKHEEVAPPVMPGLEQSVLSSGDCDSGDCYGGYGSEAYANICMPCNRWFAYGGALIMNRDLEKEVWLSYDTGDIGRQVMGSHDAGMDWSGGYEVRLGKHTGCGTWAWEGVFWAIRDTTEFQVNNTQVTGNLNTVLEDNFQGLSYNGGGGLSNIDDYYNNALNHRLRRTSDFYNLELNMFQDPTMFTCNTGCNNFSVGVLGGVRYFRFAESLSYSADTVDYSYTGQVDEVNYDIDVSNNLIGPQIGLIGNWTHGCWNVHLGTKFGIYGNIVTQDSELYGANGYAVVDNVASPNNGGAFDLNSSRSRVTFLGELDLGVDYQVFNCLTFKGGYRALAASGVGLAADQIPQNFEDFAVVNHVQASSDIILHGAYFGGEFVW</sequence>
<comment type="caution">
    <text evidence="1">The sequence shown here is derived from an EMBL/GenBank/DDBJ whole genome shotgun (WGS) entry which is preliminary data.</text>
</comment>
<dbReference type="Pfam" id="PF07585">
    <property type="entry name" value="BBP7"/>
    <property type="match status" value="1"/>
</dbReference>
<gene>
    <name evidence="1" type="ORF">HOV93_17350</name>
</gene>
<accession>A0A7V8V444</accession>
<evidence type="ECO:0000313" key="2">
    <source>
        <dbReference type="Proteomes" id="UP000551616"/>
    </source>
</evidence>
<dbReference type="RefSeq" id="WP_207396031.1">
    <property type="nucleotide sequence ID" value="NZ_JABRWO010000004.1"/>
</dbReference>
<proteinExistence type="predicted"/>
<organism evidence="1 2">
    <name type="scientific">Bremerella alba</name>
    <dbReference type="NCBI Taxonomy" id="980252"/>
    <lineage>
        <taxon>Bacteria</taxon>
        <taxon>Pseudomonadati</taxon>
        <taxon>Planctomycetota</taxon>
        <taxon>Planctomycetia</taxon>
        <taxon>Pirellulales</taxon>
        <taxon>Pirellulaceae</taxon>
        <taxon>Bremerella</taxon>
    </lineage>
</organism>
<protein>
    <submittedName>
        <fullName evidence="1">Uncharacterized protein</fullName>
    </submittedName>
</protein>
<reference evidence="1 2" key="1">
    <citation type="submission" date="2020-05" db="EMBL/GenBank/DDBJ databases">
        <title>Bremerella alba sp. nov., a novel planctomycete isolated from the surface of the macroalga Fucus spiralis.</title>
        <authorList>
            <person name="Godinho O."/>
            <person name="Botelho R."/>
            <person name="Albuquerque L."/>
            <person name="Wiegand S."/>
            <person name="Da Costa M.S."/>
            <person name="Lobo-Da-Cunha A."/>
            <person name="Jogler C."/>
            <person name="Lage O.M."/>
        </authorList>
    </citation>
    <scope>NUCLEOTIDE SEQUENCE [LARGE SCALE GENOMIC DNA]</scope>
    <source>
        <strain evidence="1 2">FF15</strain>
    </source>
</reference>
<keyword evidence="2" id="KW-1185">Reference proteome</keyword>
<dbReference type="EMBL" id="JABRWO010000004">
    <property type="protein sequence ID" value="MBA2114569.1"/>
    <property type="molecule type" value="Genomic_DNA"/>
</dbReference>